<proteinExistence type="predicted"/>
<feature type="domain" description="Prephenate/arogenate dehydrogenase" evidence="2">
    <location>
        <begin position="25"/>
        <end position="315"/>
    </location>
</feature>
<dbReference type="Gene3D" id="1.10.3660.10">
    <property type="entry name" value="6-phosphogluconate dehydrogenase C-terminal like domain"/>
    <property type="match status" value="1"/>
</dbReference>
<dbReference type="InterPro" id="IPR003099">
    <property type="entry name" value="Prephen_DH"/>
</dbReference>
<sequence>MSAGGGAGASTEAGTGSAARAGAAVNIPVLAVAGVGLIGGSFAAALRRAGAVGRVLGVGRRPETLARARELGLIDEAVSAAEAAARADLLLLSVPVGATGQMLEALAPHLRADAIVTDAGSTKQDVVAAARAALGARIGQFVPGHPIAGSERSGPDAAHATLYDRRTVILTPLPENQAAQVARVRDAWQACGALVRQMPADTHDTALGSVSHLPHLLAFAYMAQVAGAADAALRLDLAGSGFRDFTRIAGGSPDMWRDIFLANRRAVLDEAAQVRRTLEAFETAIREGDADILGALIRAASQARHRWEAGLRGAADSTDNQE</sequence>
<dbReference type="EMBL" id="BAABFO010000008">
    <property type="protein sequence ID" value="GAA4331557.1"/>
    <property type="molecule type" value="Genomic_DNA"/>
</dbReference>
<dbReference type="InterPro" id="IPR046825">
    <property type="entry name" value="PDH_C"/>
</dbReference>
<dbReference type="PANTHER" id="PTHR21363">
    <property type="entry name" value="PREPHENATE DEHYDROGENASE"/>
    <property type="match status" value="1"/>
</dbReference>
<name>A0ABP8GY79_9BURK</name>
<dbReference type="InterPro" id="IPR036291">
    <property type="entry name" value="NAD(P)-bd_dom_sf"/>
</dbReference>
<dbReference type="InterPro" id="IPR046826">
    <property type="entry name" value="PDH_N"/>
</dbReference>
<accession>A0ABP8GY79</accession>
<organism evidence="3 4">
    <name type="scientific">Pigmentiphaga soli</name>
    <dbReference type="NCBI Taxonomy" id="1007095"/>
    <lineage>
        <taxon>Bacteria</taxon>
        <taxon>Pseudomonadati</taxon>
        <taxon>Pseudomonadota</taxon>
        <taxon>Betaproteobacteria</taxon>
        <taxon>Burkholderiales</taxon>
        <taxon>Alcaligenaceae</taxon>
        <taxon>Pigmentiphaga</taxon>
    </lineage>
</organism>
<comment type="caution">
    <text evidence="3">The sequence shown here is derived from an EMBL/GenBank/DDBJ whole genome shotgun (WGS) entry which is preliminary data.</text>
</comment>
<evidence type="ECO:0000313" key="4">
    <source>
        <dbReference type="Proteomes" id="UP001501671"/>
    </source>
</evidence>
<evidence type="ECO:0000256" key="1">
    <source>
        <dbReference type="ARBA" id="ARBA00023002"/>
    </source>
</evidence>
<keyword evidence="1" id="KW-0560">Oxidoreductase</keyword>
<gene>
    <name evidence="3" type="ORF">GCM10023144_20340</name>
</gene>
<dbReference type="SUPFAM" id="SSF51735">
    <property type="entry name" value="NAD(P)-binding Rossmann-fold domains"/>
    <property type="match status" value="1"/>
</dbReference>
<dbReference type="Proteomes" id="UP001501671">
    <property type="component" value="Unassembled WGS sequence"/>
</dbReference>
<dbReference type="PANTHER" id="PTHR21363:SF0">
    <property type="entry name" value="PREPHENATE DEHYDROGENASE [NADP(+)]"/>
    <property type="match status" value="1"/>
</dbReference>
<dbReference type="SUPFAM" id="SSF48179">
    <property type="entry name" value="6-phosphogluconate dehydrogenase C-terminal domain-like"/>
    <property type="match status" value="1"/>
</dbReference>
<dbReference type="PROSITE" id="PS51176">
    <property type="entry name" value="PDH_ADH"/>
    <property type="match status" value="1"/>
</dbReference>
<dbReference type="InterPro" id="IPR008927">
    <property type="entry name" value="6-PGluconate_DH-like_C_sf"/>
</dbReference>
<evidence type="ECO:0000259" key="2">
    <source>
        <dbReference type="PROSITE" id="PS51176"/>
    </source>
</evidence>
<reference evidence="4" key="1">
    <citation type="journal article" date="2019" name="Int. J. Syst. Evol. Microbiol.">
        <title>The Global Catalogue of Microorganisms (GCM) 10K type strain sequencing project: providing services to taxonomists for standard genome sequencing and annotation.</title>
        <authorList>
            <consortium name="The Broad Institute Genomics Platform"/>
            <consortium name="The Broad Institute Genome Sequencing Center for Infectious Disease"/>
            <person name="Wu L."/>
            <person name="Ma J."/>
        </authorList>
    </citation>
    <scope>NUCLEOTIDE SEQUENCE [LARGE SCALE GENOMIC DNA]</scope>
    <source>
        <strain evidence="4">JCM 17666</strain>
    </source>
</reference>
<protein>
    <submittedName>
        <fullName evidence="3">Prephenate dehydrogenase/arogenate dehydrogenase family protein</fullName>
    </submittedName>
</protein>
<dbReference type="Pfam" id="PF20463">
    <property type="entry name" value="PDH_C"/>
    <property type="match status" value="1"/>
</dbReference>
<keyword evidence="4" id="KW-1185">Reference proteome</keyword>
<dbReference type="Pfam" id="PF02153">
    <property type="entry name" value="PDH_N"/>
    <property type="match status" value="1"/>
</dbReference>
<evidence type="ECO:0000313" key="3">
    <source>
        <dbReference type="EMBL" id="GAA4331557.1"/>
    </source>
</evidence>
<dbReference type="InterPro" id="IPR050812">
    <property type="entry name" value="Preph/Arog_dehydrog"/>
</dbReference>
<dbReference type="Gene3D" id="3.40.50.720">
    <property type="entry name" value="NAD(P)-binding Rossmann-like Domain"/>
    <property type="match status" value="1"/>
</dbReference>